<evidence type="ECO:0000313" key="2">
    <source>
        <dbReference type="EMBL" id="GIY26898.1"/>
    </source>
</evidence>
<evidence type="ECO:0000313" key="3">
    <source>
        <dbReference type="Proteomes" id="UP001054945"/>
    </source>
</evidence>
<gene>
    <name evidence="2" type="ORF">CEXT_766521</name>
</gene>
<accession>A0AAV4S4C6</accession>
<evidence type="ECO:0000256" key="1">
    <source>
        <dbReference type="SAM" id="MobiDB-lite"/>
    </source>
</evidence>
<protein>
    <submittedName>
        <fullName evidence="2">Uncharacterized protein</fullName>
    </submittedName>
</protein>
<name>A0AAV4S4C6_CAEEX</name>
<feature type="region of interest" description="Disordered" evidence="1">
    <location>
        <begin position="262"/>
        <end position="316"/>
    </location>
</feature>
<reference evidence="2 3" key="1">
    <citation type="submission" date="2021-06" db="EMBL/GenBank/DDBJ databases">
        <title>Caerostris extrusa draft genome.</title>
        <authorList>
            <person name="Kono N."/>
            <person name="Arakawa K."/>
        </authorList>
    </citation>
    <scope>NUCLEOTIDE SEQUENCE [LARGE SCALE GENOMIC DNA]</scope>
</reference>
<comment type="caution">
    <text evidence="2">The sequence shown here is derived from an EMBL/GenBank/DDBJ whole genome shotgun (WGS) entry which is preliminary data.</text>
</comment>
<proteinExistence type="predicted"/>
<keyword evidence="3" id="KW-1185">Reference proteome</keyword>
<feature type="region of interest" description="Disordered" evidence="1">
    <location>
        <begin position="58"/>
        <end position="152"/>
    </location>
</feature>
<organism evidence="2 3">
    <name type="scientific">Caerostris extrusa</name>
    <name type="common">Bark spider</name>
    <name type="synonym">Caerostris bankana</name>
    <dbReference type="NCBI Taxonomy" id="172846"/>
    <lineage>
        <taxon>Eukaryota</taxon>
        <taxon>Metazoa</taxon>
        <taxon>Ecdysozoa</taxon>
        <taxon>Arthropoda</taxon>
        <taxon>Chelicerata</taxon>
        <taxon>Arachnida</taxon>
        <taxon>Araneae</taxon>
        <taxon>Araneomorphae</taxon>
        <taxon>Entelegynae</taxon>
        <taxon>Araneoidea</taxon>
        <taxon>Araneidae</taxon>
        <taxon>Caerostris</taxon>
    </lineage>
</organism>
<dbReference type="Proteomes" id="UP001054945">
    <property type="component" value="Unassembled WGS sequence"/>
</dbReference>
<sequence length="346" mass="39904">MLSSPIQARVQQPLHCEQGEHHPEHLFLHCTKLMRGEFVELFHFGDNQRATKVQHLYNTQGKTKGSTSLQYTREDKSPASLHKGRKGPASLQYTREDKRSISTIHKRSSISTQKEDKKVQHLYNTQGKTKRSKTKASLQYTREDKDKRSSISTIHKGRQKVQHLYNTQGKTKGPASHNLSTIHKGRQKVQHLYNTREDKRSSISTIHKGRQKVQHLYNTQGKTKGPASLQYTRKTKGILQYTRKVHLYNTQGRQKVQHLYNTKGPASLQYTREDKKEDKREDKGPAYSTQGHPASLQYTREDKRSSISTIHKGSRQKVQHLYNTQGKTKGSSISTIHKKIYHLSVH</sequence>
<dbReference type="EMBL" id="BPLR01008745">
    <property type="protein sequence ID" value="GIY26898.1"/>
    <property type="molecule type" value="Genomic_DNA"/>
</dbReference>
<feature type="compositionally biased region" description="Polar residues" evidence="1">
    <location>
        <begin position="287"/>
        <end position="298"/>
    </location>
</feature>
<feature type="compositionally biased region" description="Polar residues" evidence="1">
    <location>
        <begin position="58"/>
        <end position="71"/>
    </location>
</feature>
<dbReference type="AlphaFoldDB" id="A0AAV4S4C6"/>
<feature type="compositionally biased region" description="Basic and acidic residues" evidence="1">
    <location>
        <begin position="271"/>
        <end position="284"/>
    </location>
</feature>